<name>A0A6A4Z3E2_APHAT</name>
<dbReference type="AlphaFoldDB" id="A0A6A4Z3E2"/>
<feature type="region of interest" description="Disordered" evidence="1">
    <location>
        <begin position="670"/>
        <end position="702"/>
    </location>
</feature>
<dbReference type="Proteomes" id="UP000469452">
    <property type="component" value="Unassembled WGS sequence"/>
</dbReference>
<feature type="region of interest" description="Disordered" evidence="1">
    <location>
        <begin position="56"/>
        <end position="76"/>
    </location>
</feature>
<dbReference type="InterPro" id="IPR014710">
    <property type="entry name" value="RmlC-like_jellyroll"/>
</dbReference>
<gene>
    <name evidence="3" type="ORF">AaE_013936</name>
</gene>
<dbReference type="EMBL" id="VJMI01019646">
    <property type="protein sequence ID" value="KAF0706806.1"/>
    <property type="molecule type" value="Genomic_DNA"/>
</dbReference>
<dbReference type="Gene3D" id="2.60.120.10">
    <property type="entry name" value="Jelly Rolls"/>
    <property type="match status" value="2"/>
</dbReference>
<dbReference type="PANTHER" id="PTHR23011:SF28">
    <property type="entry name" value="CYCLIC NUCLEOTIDE-BINDING DOMAIN CONTAINING PROTEIN"/>
    <property type="match status" value="1"/>
</dbReference>
<feature type="domain" description="Cyclic nucleotide-binding" evidence="2">
    <location>
        <begin position="391"/>
        <end position="437"/>
    </location>
</feature>
<feature type="domain" description="Cyclic nucleotide-binding" evidence="2">
    <location>
        <begin position="199"/>
        <end position="348"/>
    </location>
</feature>
<dbReference type="SUPFAM" id="SSF51206">
    <property type="entry name" value="cAMP-binding domain-like"/>
    <property type="match status" value="2"/>
</dbReference>
<evidence type="ECO:0000256" key="1">
    <source>
        <dbReference type="SAM" id="MobiDB-lite"/>
    </source>
</evidence>
<dbReference type="PROSITE" id="PS50042">
    <property type="entry name" value="CNMP_BINDING_3"/>
    <property type="match status" value="2"/>
</dbReference>
<comment type="caution">
    <text evidence="3">The sequence shown here is derived from an EMBL/GenBank/DDBJ whole genome shotgun (WGS) entry which is preliminary data.</text>
</comment>
<organism evidence="3 4">
    <name type="scientific">Aphanomyces astaci</name>
    <name type="common">Crayfish plague agent</name>
    <dbReference type="NCBI Taxonomy" id="112090"/>
    <lineage>
        <taxon>Eukaryota</taxon>
        <taxon>Sar</taxon>
        <taxon>Stramenopiles</taxon>
        <taxon>Oomycota</taxon>
        <taxon>Saprolegniomycetes</taxon>
        <taxon>Saprolegniales</taxon>
        <taxon>Verrucalvaceae</taxon>
        <taxon>Aphanomyces</taxon>
    </lineage>
</organism>
<accession>A0A6A4Z3E2</accession>
<protein>
    <recommendedName>
        <fullName evidence="2">Cyclic nucleotide-binding domain-containing protein</fullName>
    </recommendedName>
</protein>
<dbReference type="InterPro" id="IPR000595">
    <property type="entry name" value="cNMP-bd_dom"/>
</dbReference>
<feature type="region of interest" description="Disordered" evidence="1">
    <location>
        <begin position="620"/>
        <end position="639"/>
    </location>
</feature>
<proteinExistence type="predicted"/>
<reference evidence="3 4" key="1">
    <citation type="submission" date="2019-06" db="EMBL/GenBank/DDBJ databases">
        <title>Genomics analysis of Aphanomyces spp. identifies a new class of oomycete effector associated with host adaptation.</title>
        <authorList>
            <person name="Gaulin E."/>
        </authorList>
    </citation>
    <scope>NUCLEOTIDE SEQUENCE [LARGE SCALE GENOMIC DNA]</scope>
    <source>
        <strain evidence="3 4">E</strain>
    </source>
</reference>
<evidence type="ECO:0000259" key="2">
    <source>
        <dbReference type="PROSITE" id="PS50042"/>
    </source>
</evidence>
<dbReference type="CDD" id="cd00038">
    <property type="entry name" value="CAP_ED"/>
    <property type="match status" value="2"/>
</dbReference>
<sequence length="702" mass="79753">MKLHSKPAMVRSPTTRLATTKSSSFKEKKNISVHVESPIQVTTVTEEPRNEQLIEEPAHVSSKTVPEPPQPLRPLPKHRVNTLAKVKGVDYLQGGRQPIPPMTLHGRILTNVDPRSRERAQKRWDALRDVVSRTPELTRITQKLQESIRCEIGFYCIYEIGKNNFDFDRILKMDPCDRRDTDIAHLYSWLMSQENLSPLFQTMPEKMGKNICRELEFLHLRSNDVVVHQGDVGSTCFILISGLVAVFVRSPDEQERFTRLGLRKPHRAKDRFPGPRFLSNYVTYTYMQNLRAAAMSFGSKVASLKPGATFGEICLIEPDSRRTATVLVDGACSSANFIVLTSSSYTKMTATQKTEVRGRVVVHPTVLTCKCDIDGQGTISDHIAFLHQLFIFRTWSKMQLMRLASSMRYMVFSPQQFLQRKNADIEYFYMILSGEVREVSSIVFQQVNHVGGGTKKLTEHKVTAELTYIGKYDVVCEGLVYPRKLHLSPVDIRAETTVCALALSVRSTTYRCCHVELDLMYQHCFARLHQKHVAHTLRVLEQVSDARQKWREARINQATAYPDLLIKITSKMMRLSGNLCMQCGRSTHIAGDSVCLFDAFLKAHEPKPVERQYFHHLCKDKTDEPEDSGGSPSPHNHHDHVMTVAASPALAADDMRLSAHRQLLAEQWTEAAKHGISPRRPATTVSTRLDDYNDHTSTETKR</sequence>
<evidence type="ECO:0000313" key="4">
    <source>
        <dbReference type="Proteomes" id="UP000469452"/>
    </source>
</evidence>
<dbReference type="InterPro" id="IPR018490">
    <property type="entry name" value="cNMP-bd_dom_sf"/>
</dbReference>
<evidence type="ECO:0000313" key="3">
    <source>
        <dbReference type="EMBL" id="KAF0706806.1"/>
    </source>
</evidence>
<dbReference type="PANTHER" id="PTHR23011">
    <property type="entry name" value="CYCLIC NUCLEOTIDE-BINDING DOMAIN CONTAINING PROTEIN"/>
    <property type="match status" value="1"/>
</dbReference>
<feature type="compositionally biased region" description="Basic and acidic residues" evidence="1">
    <location>
        <begin position="688"/>
        <end position="702"/>
    </location>
</feature>
<feature type="compositionally biased region" description="Polar residues" evidence="1">
    <location>
        <begin position="12"/>
        <end position="23"/>
    </location>
</feature>
<dbReference type="SMART" id="SM00100">
    <property type="entry name" value="cNMP"/>
    <property type="match status" value="2"/>
</dbReference>
<feature type="region of interest" description="Disordered" evidence="1">
    <location>
        <begin position="1"/>
        <end position="25"/>
    </location>
</feature>
<dbReference type="VEuPathDB" id="FungiDB:H257_06495"/>